<reference evidence="2" key="1">
    <citation type="submission" date="2020-10" db="EMBL/GenBank/DDBJ databases">
        <title>Sequencing the genomes of 1000 actinobacteria strains.</title>
        <authorList>
            <person name="Klenk H.-P."/>
        </authorList>
    </citation>
    <scope>NUCLEOTIDE SEQUENCE</scope>
    <source>
        <strain evidence="2">DSM 45354</strain>
    </source>
</reference>
<dbReference type="AlphaFoldDB" id="A0A927NDP0"/>
<dbReference type="SUPFAM" id="SSF51905">
    <property type="entry name" value="FAD/NAD(P)-binding domain"/>
    <property type="match status" value="1"/>
</dbReference>
<dbReference type="EMBL" id="JADBEM010000001">
    <property type="protein sequence ID" value="MBE1612955.1"/>
    <property type="molecule type" value="Genomic_DNA"/>
</dbReference>
<dbReference type="RefSeq" id="WP_192755910.1">
    <property type="nucleotide sequence ID" value="NZ_BAABJL010000239.1"/>
</dbReference>
<organism evidence="2 3">
    <name type="scientific">Actinopolymorpha pittospori</name>
    <dbReference type="NCBI Taxonomy" id="648752"/>
    <lineage>
        <taxon>Bacteria</taxon>
        <taxon>Bacillati</taxon>
        <taxon>Actinomycetota</taxon>
        <taxon>Actinomycetes</taxon>
        <taxon>Propionibacteriales</taxon>
        <taxon>Actinopolymorphaceae</taxon>
        <taxon>Actinopolymorpha</taxon>
    </lineage>
</organism>
<dbReference type="Gene3D" id="3.30.9.10">
    <property type="entry name" value="D-Amino Acid Oxidase, subunit A, domain 2"/>
    <property type="match status" value="1"/>
</dbReference>
<gene>
    <name evidence="2" type="ORF">HEB94_009803</name>
</gene>
<dbReference type="Proteomes" id="UP000638648">
    <property type="component" value="Unassembled WGS sequence"/>
</dbReference>
<keyword evidence="3" id="KW-1185">Reference proteome</keyword>
<feature type="domain" description="FAD-binding" evidence="1">
    <location>
        <begin position="5"/>
        <end position="315"/>
    </location>
</feature>
<dbReference type="PANTHER" id="PTHR46865">
    <property type="entry name" value="OXIDOREDUCTASE-RELATED"/>
    <property type="match status" value="1"/>
</dbReference>
<evidence type="ECO:0000313" key="2">
    <source>
        <dbReference type="EMBL" id="MBE1612955.1"/>
    </source>
</evidence>
<sequence>MKNPTVLISGASVAGPALAYWLDRYGFRPTVVERAPALREGGFAVDFRGTAHLTVLRRMGILEEVRRQQTGMGEQVVVDETGRRLAALPSEFMSGEVEIYRGDLSRILYDRSKDNVDYVFDDSITSMRETPDGVDVTFERGEPRTFDLVVGADGLHSNVRRLAFGAESGFLRFFGHYIAGWEVPNHLGLDRTGLIYNVPGKGVTLAATRDPRVAGAGLVFSSQLLDYDRRDVAAQKKLLADLYAGVGWEVPRLLEGLWDAPDLYFDSISQIHLEHFSTGRVVLLGDAGYGATVGGLGTGLAIVAAYVLAGELARAGGDHQIAFTRYEERIKDYARGCQKLAGGAGPFLAPATAGKIRRRNLTWRMLSAPMLAGVFNKLTTKAANAITLEDYTTVQAVA</sequence>
<dbReference type="PANTHER" id="PTHR46865:SF2">
    <property type="entry name" value="MONOOXYGENASE"/>
    <property type="match status" value="1"/>
</dbReference>
<proteinExistence type="predicted"/>
<dbReference type="InterPro" id="IPR002938">
    <property type="entry name" value="FAD-bd"/>
</dbReference>
<dbReference type="Gene3D" id="3.50.50.60">
    <property type="entry name" value="FAD/NAD(P)-binding domain"/>
    <property type="match status" value="1"/>
</dbReference>
<name>A0A927NDP0_9ACTN</name>
<dbReference type="InterPro" id="IPR051704">
    <property type="entry name" value="FAD_aromatic-hydroxylase"/>
</dbReference>
<dbReference type="PRINTS" id="PR00420">
    <property type="entry name" value="RNGMNOXGNASE"/>
</dbReference>
<dbReference type="GO" id="GO:0071949">
    <property type="term" value="F:FAD binding"/>
    <property type="evidence" value="ECO:0007669"/>
    <property type="project" value="InterPro"/>
</dbReference>
<comment type="caution">
    <text evidence="2">The sequence shown here is derived from an EMBL/GenBank/DDBJ whole genome shotgun (WGS) entry which is preliminary data.</text>
</comment>
<dbReference type="InterPro" id="IPR036188">
    <property type="entry name" value="FAD/NAD-bd_sf"/>
</dbReference>
<protein>
    <submittedName>
        <fullName evidence="2">2-polyprenyl-6-methoxyphenol hydroxylase-like FAD-dependent oxidoreductase</fullName>
    </submittedName>
</protein>
<evidence type="ECO:0000259" key="1">
    <source>
        <dbReference type="Pfam" id="PF01494"/>
    </source>
</evidence>
<evidence type="ECO:0000313" key="3">
    <source>
        <dbReference type="Proteomes" id="UP000638648"/>
    </source>
</evidence>
<dbReference type="Pfam" id="PF01494">
    <property type="entry name" value="FAD_binding_3"/>
    <property type="match status" value="1"/>
</dbReference>
<accession>A0A927NDP0</accession>